<dbReference type="EMBL" id="BOMG01000057">
    <property type="protein sequence ID" value="GID56444.1"/>
    <property type="molecule type" value="Genomic_DNA"/>
</dbReference>
<reference evidence="1 2" key="1">
    <citation type="submission" date="2021-01" db="EMBL/GenBank/DDBJ databases">
        <title>Whole genome shotgun sequence of Actinoplanes couchii NBRC 106145.</title>
        <authorList>
            <person name="Komaki H."/>
            <person name="Tamura T."/>
        </authorList>
    </citation>
    <scope>NUCLEOTIDE SEQUENCE [LARGE SCALE GENOMIC DNA]</scope>
    <source>
        <strain evidence="1 2">NBRC 106145</strain>
    </source>
</reference>
<dbReference type="Proteomes" id="UP000612282">
    <property type="component" value="Unassembled WGS sequence"/>
</dbReference>
<proteinExistence type="predicted"/>
<organism evidence="1 2">
    <name type="scientific">Actinoplanes couchii</name>
    <dbReference type="NCBI Taxonomy" id="403638"/>
    <lineage>
        <taxon>Bacteria</taxon>
        <taxon>Bacillati</taxon>
        <taxon>Actinomycetota</taxon>
        <taxon>Actinomycetes</taxon>
        <taxon>Micromonosporales</taxon>
        <taxon>Micromonosporaceae</taxon>
        <taxon>Actinoplanes</taxon>
    </lineage>
</organism>
<name>A0ABQ3XD74_9ACTN</name>
<evidence type="ECO:0000313" key="1">
    <source>
        <dbReference type="EMBL" id="GID56444.1"/>
    </source>
</evidence>
<accession>A0ABQ3XD74</accession>
<gene>
    <name evidence="1" type="ORF">Aco03nite_048480</name>
</gene>
<dbReference type="RefSeq" id="WP_203798089.1">
    <property type="nucleotide sequence ID" value="NZ_BAAAQE010000034.1"/>
</dbReference>
<sequence>MTRRNVLIALVSVLSVALASVVTGILTGFLPTEPTAQAGPGEVQTRYVVKSGEFTVAVHVWKSDAIAHVTDGASRAAWMKGVSGGDRLLLTGKDGAVLDARVTGGTLTGTADVAGAKVTFAAPVVPAPAGVYRASGDVDGRKVRIDVIVLPNKEAAGIEWVDGKPSGTTEADLTGQTVQVDGNQLKLAAIQPGDV</sequence>
<evidence type="ECO:0000313" key="2">
    <source>
        <dbReference type="Proteomes" id="UP000612282"/>
    </source>
</evidence>
<evidence type="ECO:0008006" key="3">
    <source>
        <dbReference type="Google" id="ProtNLM"/>
    </source>
</evidence>
<protein>
    <recommendedName>
        <fullName evidence="3">DUF5666 domain-containing protein</fullName>
    </recommendedName>
</protein>
<comment type="caution">
    <text evidence="1">The sequence shown here is derived from an EMBL/GenBank/DDBJ whole genome shotgun (WGS) entry which is preliminary data.</text>
</comment>
<keyword evidence="2" id="KW-1185">Reference proteome</keyword>